<evidence type="ECO:0000313" key="4">
    <source>
        <dbReference type="EMBL" id="KAF3326367.1"/>
    </source>
</evidence>
<comment type="caution">
    <text evidence="4">The sequence shown here is derived from an EMBL/GenBank/DDBJ whole genome shotgun (WGS) entry which is preliminary data.</text>
</comment>
<reference evidence="4" key="1">
    <citation type="submission" date="2020-01" db="EMBL/GenBank/DDBJ databases">
        <title>Genome sequence of Kobresia littledalei, the first chromosome-level genome in the family Cyperaceae.</title>
        <authorList>
            <person name="Qu G."/>
        </authorList>
    </citation>
    <scope>NUCLEOTIDE SEQUENCE</scope>
    <source>
        <strain evidence="4">C.B.Clarke</strain>
        <tissue evidence="4">Leaf</tissue>
    </source>
</reference>
<keyword evidence="2" id="KW-0676">Redox-active center</keyword>
<dbReference type="Pfam" id="PF00085">
    <property type="entry name" value="Thioredoxin"/>
    <property type="match status" value="1"/>
</dbReference>
<gene>
    <name evidence="4" type="ORF">FCM35_KLT07997</name>
</gene>
<dbReference type="Proteomes" id="UP000623129">
    <property type="component" value="Unassembled WGS sequence"/>
</dbReference>
<evidence type="ECO:0000256" key="1">
    <source>
        <dbReference type="ARBA" id="ARBA00008987"/>
    </source>
</evidence>
<keyword evidence="5" id="KW-1185">Reference proteome</keyword>
<feature type="domain" description="Thioredoxin" evidence="3">
    <location>
        <begin position="96"/>
        <end position="173"/>
    </location>
</feature>
<dbReference type="SUPFAM" id="SSF52833">
    <property type="entry name" value="Thioredoxin-like"/>
    <property type="match status" value="1"/>
</dbReference>
<accession>A0A833V6J7</accession>
<name>A0A833V6J7_9POAL</name>
<organism evidence="4 5">
    <name type="scientific">Carex littledalei</name>
    <dbReference type="NCBI Taxonomy" id="544730"/>
    <lineage>
        <taxon>Eukaryota</taxon>
        <taxon>Viridiplantae</taxon>
        <taxon>Streptophyta</taxon>
        <taxon>Embryophyta</taxon>
        <taxon>Tracheophyta</taxon>
        <taxon>Spermatophyta</taxon>
        <taxon>Magnoliopsida</taxon>
        <taxon>Liliopsida</taxon>
        <taxon>Poales</taxon>
        <taxon>Cyperaceae</taxon>
        <taxon>Cyperoideae</taxon>
        <taxon>Cariceae</taxon>
        <taxon>Carex</taxon>
        <taxon>Carex subgen. Euthyceras</taxon>
    </lineage>
</organism>
<proteinExistence type="inferred from homology"/>
<evidence type="ECO:0000313" key="5">
    <source>
        <dbReference type="Proteomes" id="UP000623129"/>
    </source>
</evidence>
<evidence type="ECO:0000259" key="3">
    <source>
        <dbReference type="Pfam" id="PF00085"/>
    </source>
</evidence>
<dbReference type="PANTHER" id="PTHR43601">
    <property type="entry name" value="THIOREDOXIN, MITOCHONDRIAL"/>
    <property type="match status" value="1"/>
</dbReference>
<dbReference type="Gene3D" id="3.40.30.10">
    <property type="entry name" value="Glutaredoxin"/>
    <property type="match status" value="1"/>
</dbReference>
<sequence>MAISLRNGLRLGGINEFARENYSRLSSKGAGQANEFNFRTKRIELKRQIRSTEWELRCNFIESNHVENPVEATRYNTWWEMAHNNYRDILSAEDLVESLKNAGDKLVVLHFYSPSCCGCRPLHPKVYQIAEAHPEAIFFKVNQEVHKLLCDNLIVRVLPFFQFYRGAQGRICSFSCTLATINKLKDALKKHGNEQSGPGPAKGLEGELLNIASNKEIKLNYPVGV</sequence>
<dbReference type="AlphaFoldDB" id="A0A833V6J7"/>
<evidence type="ECO:0000256" key="2">
    <source>
        <dbReference type="ARBA" id="ARBA00023284"/>
    </source>
</evidence>
<comment type="similarity">
    <text evidence="1">Belongs to the thioredoxin family.</text>
</comment>
<dbReference type="GO" id="GO:0045454">
    <property type="term" value="P:cell redox homeostasis"/>
    <property type="evidence" value="ECO:0007669"/>
    <property type="project" value="TreeGrafter"/>
</dbReference>
<dbReference type="InterPro" id="IPR036249">
    <property type="entry name" value="Thioredoxin-like_sf"/>
</dbReference>
<dbReference type="EMBL" id="SWLB01000018">
    <property type="protein sequence ID" value="KAF3326367.1"/>
    <property type="molecule type" value="Genomic_DNA"/>
</dbReference>
<dbReference type="OrthoDB" id="2121326at2759"/>
<dbReference type="InterPro" id="IPR013766">
    <property type="entry name" value="Thioredoxin_domain"/>
</dbReference>
<dbReference type="GO" id="GO:0009507">
    <property type="term" value="C:chloroplast"/>
    <property type="evidence" value="ECO:0007669"/>
    <property type="project" value="TreeGrafter"/>
</dbReference>
<protein>
    <submittedName>
        <fullName evidence="4">Thioredoxin-like 1-2</fullName>
    </submittedName>
</protein>
<dbReference type="CDD" id="cd02947">
    <property type="entry name" value="TRX_family"/>
    <property type="match status" value="1"/>
</dbReference>
<dbReference type="PANTHER" id="PTHR43601:SF9">
    <property type="entry name" value="THIOREDOXIN-LIKE 1-1, CHLOROPLASTIC"/>
    <property type="match status" value="1"/>
</dbReference>